<gene>
    <name evidence="1" type="ORF">ACFPT7_10935</name>
</gene>
<organism evidence="1 2">
    <name type="scientific">Acidicapsa dinghuensis</name>
    <dbReference type="NCBI Taxonomy" id="2218256"/>
    <lineage>
        <taxon>Bacteria</taxon>
        <taxon>Pseudomonadati</taxon>
        <taxon>Acidobacteriota</taxon>
        <taxon>Terriglobia</taxon>
        <taxon>Terriglobales</taxon>
        <taxon>Acidobacteriaceae</taxon>
        <taxon>Acidicapsa</taxon>
    </lineage>
</organism>
<sequence>MLRDFLESLRPDKDLLLSEISKHISDDMLAKIALADYGQDQEQHFAALRLLRDKHIFAEPMHWYPCEVLELVRYSEPDGSPEPEREKEHWIRAFSSAALLRAMQSPWNYSADGASPSLSLIQLIGSLEALPINFSGSAVRFLAWMMLHPNLEQGDEQPIYYGIALLWLALRIPDLPFDQDLLELAEWVVRREAEIREGCPWAFDRWLLGIAHDPPPSKWEPLGTRLANLDLSGRSRELRNWIKLIGLELAGQSFSGA</sequence>
<keyword evidence="2" id="KW-1185">Reference proteome</keyword>
<dbReference type="Proteomes" id="UP001596091">
    <property type="component" value="Unassembled WGS sequence"/>
</dbReference>
<reference evidence="2" key="1">
    <citation type="journal article" date="2019" name="Int. J. Syst. Evol. Microbiol.">
        <title>The Global Catalogue of Microorganisms (GCM) 10K type strain sequencing project: providing services to taxonomists for standard genome sequencing and annotation.</title>
        <authorList>
            <consortium name="The Broad Institute Genomics Platform"/>
            <consortium name="The Broad Institute Genome Sequencing Center for Infectious Disease"/>
            <person name="Wu L."/>
            <person name="Ma J."/>
        </authorList>
    </citation>
    <scope>NUCLEOTIDE SEQUENCE [LARGE SCALE GENOMIC DNA]</scope>
    <source>
        <strain evidence="2">JCM 4087</strain>
    </source>
</reference>
<accession>A0ABW1EEP6</accession>
<proteinExistence type="predicted"/>
<dbReference type="EMBL" id="JBHSPH010000002">
    <property type="protein sequence ID" value="MFC5862807.1"/>
    <property type="molecule type" value="Genomic_DNA"/>
</dbReference>
<evidence type="ECO:0008006" key="3">
    <source>
        <dbReference type="Google" id="ProtNLM"/>
    </source>
</evidence>
<name>A0ABW1EEP6_9BACT</name>
<evidence type="ECO:0000313" key="2">
    <source>
        <dbReference type="Proteomes" id="UP001596091"/>
    </source>
</evidence>
<comment type="caution">
    <text evidence="1">The sequence shown here is derived from an EMBL/GenBank/DDBJ whole genome shotgun (WGS) entry which is preliminary data.</text>
</comment>
<protein>
    <recommendedName>
        <fullName evidence="3">DUF1186 domain-containing protein</fullName>
    </recommendedName>
</protein>
<evidence type="ECO:0000313" key="1">
    <source>
        <dbReference type="EMBL" id="MFC5862807.1"/>
    </source>
</evidence>
<dbReference type="RefSeq" id="WP_263336716.1">
    <property type="nucleotide sequence ID" value="NZ_JAGSYH010000003.1"/>
</dbReference>